<organism evidence="1 2">
    <name type="scientific">Muribaculum caecicola</name>
    <dbReference type="NCBI Taxonomy" id="3038144"/>
    <lineage>
        <taxon>Bacteria</taxon>
        <taxon>Pseudomonadati</taxon>
        <taxon>Bacteroidota</taxon>
        <taxon>Bacteroidia</taxon>
        <taxon>Bacteroidales</taxon>
        <taxon>Muribaculaceae</taxon>
        <taxon>Muribaculum</taxon>
    </lineage>
</organism>
<dbReference type="Proteomes" id="UP000305401">
    <property type="component" value="Unassembled WGS sequence"/>
</dbReference>
<dbReference type="EMBL" id="SSTG01000072">
    <property type="protein sequence ID" value="THG50159.1"/>
    <property type="molecule type" value="Genomic_DNA"/>
</dbReference>
<comment type="caution">
    <text evidence="1">The sequence shown here is derived from an EMBL/GenBank/DDBJ whole genome shotgun (WGS) entry which is preliminary data.</text>
</comment>
<gene>
    <name evidence="1" type="ORF">E5990_06645</name>
</gene>
<evidence type="ECO:0000313" key="1">
    <source>
        <dbReference type="EMBL" id="THG50159.1"/>
    </source>
</evidence>
<proteinExistence type="predicted"/>
<accession>A0AC61S541</accession>
<name>A0AC61S541_9BACT</name>
<keyword evidence="2" id="KW-1185">Reference proteome</keyword>
<reference evidence="1" key="1">
    <citation type="submission" date="2019-04" db="EMBL/GenBank/DDBJ databases">
        <title>Microbes associate with the intestines of laboratory mice.</title>
        <authorList>
            <person name="Navarre W."/>
            <person name="Wong E."/>
            <person name="Huang K.C."/>
            <person name="Tropini C."/>
            <person name="Ng K."/>
            <person name="Yu B."/>
        </authorList>
    </citation>
    <scope>NUCLEOTIDE SEQUENCE</scope>
    <source>
        <strain evidence="1">NM86_A22</strain>
    </source>
</reference>
<evidence type="ECO:0000313" key="2">
    <source>
        <dbReference type="Proteomes" id="UP000305401"/>
    </source>
</evidence>
<protein>
    <submittedName>
        <fullName evidence="1">DUF2851 family protein</fullName>
    </submittedName>
</protein>
<sequence>MERIMHYIWQHRLFVRPGLATVSGQRLSVIDPGTANNDSGPDFFNAKVKIGPQTWAGNVEIHIRASDWFRHNHHTDSAYDSVVLHVVGIDDSRIQRPDGSEIPQFVMPYTPEIEMSYRRLASEAGGQMPCLAHAIQMPPIAIQSWIDALAYERLYDKSARMLNLLKRYNGDWETVAYIATARALGFGINAEPFERLATSLPLSIIRKHADSLLSVEAMLFGQAGLLPDETAAPGHYTAALKNEYAHMANKFRLTPLQSPGWKMARTRPGNFPHRRIALLASMLHGGFSLMSKLTAVRTPEQASALFQPALSAYWQNRFSFTQTKPQQQNASEHPAMSRQSTDIVVINTVAPLLHAWGTVTSCCQAQETAVELLQQIKPENNSLTRRFTDAGIKCPDAFTSQALIQLFRCYCETRKCLYCRIGHSHMRSELRQHAPQTNNR</sequence>